<proteinExistence type="predicted"/>
<dbReference type="OrthoDB" id="278371at2"/>
<sequence>MSDDPDLTVLLQRAGADPAAGEALLPRVYDELRRLAGGQMGREAKGHTLQATALVHEAWMKLVGADGESLSWDSRGHFFSAAALAMRRILVDRARRVRSEKHGGAMRRQPLEMADRAFDPDDLDFVALDAALTELSERDPRAAKVVELRFFGGLSVEDTASVMGVSERTVAREWNVAKAWLARALSGSQDD</sequence>
<dbReference type="Proteomes" id="UP000320390">
    <property type="component" value="Chromosome"/>
</dbReference>
<feature type="domain" description="RNA polymerase sigma-70 ECF-like HTH" evidence="4">
    <location>
        <begin position="14"/>
        <end position="186"/>
    </location>
</feature>
<name>A0A518EWC4_9BACT</name>
<keyword evidence="6" id="KW-1185">Reference proteome</keyword>
<evidence type="ECO:0000259" key="4">
    <source>
        <dbReference type="Pfam" id="PF07638"/>
    </source>
</evidence>
<evidence type="ECO:0000256" key="1">
    <source>
        <dbReference type="ARBA" id="ARBA00023015"/>
    </source>
</evidence>
<dbReference type="SUPFAM" id="SSF88659">
    <property type="entry name" value="Sigma3 and sigma4 domains of RNA polymerase sigma factors"/>
    <property type="match status" value="1"/>
</dbReference>
<dbReference type="InterPro" id="IPR014284">
    <property type="entry name" value="RNA_pol_sigma-70_dom"/>
</dbReference>
<evidence type="ECO:0000256" key="3">
    <source>
        <dbReference type="ARBA" id="ARBA00023163"/>
    </source>
</evidence>
<dbReference type="GO" id="GO:0016987">
    <property type="term" value="F:sigma factor activity"/>
    <property type="evidence" value="ECO:0007669"/>
    <property type="project" value="UniProtKB-KW"/>
</dbReference>
<organism evidence="5 6">
    <name type="scientific">Saltatorellus ferox</name>
    <dbReference type="NCBI Taxonomy" id="2528018"/>
    <lineage>
        <taxon>Bacteria</taxon>
        <taxon>Pseudomonadati</taxon>
        <taxon>Planctomycetota</taxon>
        <taxon>Planctomycetia</taxon>
        <taxon>Planctomycetia incertae sedis</taxon>
        <taxon>Saltatorellus</taxon>
    </lineage>
</organism>
<dbReference type="NCBIfam" id="TIGR02999">
    <property type="entry name" value="Sig-70_X6"/>
    <property type="match status" value="1"/>
</dbReference>
<dbReference type="AlphaFoldDB" id="A0A518EWC4"/>
<dbReference type="NCBIfam" id="TIGR02937">
    <property type="entry name" value="sigma70-ECF"/>
    <property type="match status" value="1"/>
</dbReference>
<gene>
    <name evidence="5" type="ORF">Poly30_39220</name>
</gene>
<keyword evidence="2" id="KW-0731">Sigma factor</keyword>
<keyword evidence="3" id="KW-0804">Transcription</keyword>
<evidence type="ECO:0000313" key="6">
    <source>
        <dbReference type="Proteomes" id="UP000320390"/>
    </source>
</evidence>
<dbReference type="RefSeq" id="WP_145200945.1">
    <property type="nucleotide sequence ID" value="NZ_CP036434.1"/>
</dbReference>
<protein>
    <submittedName>
        <fullName evidence="5">RNA polymerase sigma factor</fullName>
    </submittedName>
</protein>
<dbReference type="PANTHER" id="PTHR43133:SF39">
    <property type="entry name" value="SIMILAR TO RNA POLYMERASE SIGMA-E FACTOR"/>
    <property type="match status" value="1"/>
</dbReference>
<evidence type="ECO:0000313" key="5">
    <source>
        <dbReference type="EMBL" id="QDV08384.1"/>
    </source>
</evidence>
<dbReference type="InterPro" id="IPR039425">
    <property type="entry name" value="RNA_pol_sigma-70-like"/>
</dbReference>
<evidence type="ECO:0000256" key="2">
    <source>
        <dbReference type="ARBA" id="ARBA00023082"/>
    </source>
</evidence>
<keyword evidence="1" id="KW-0805">Transcription regulation</keyword>
<dbReference type="InterPro" id="IPR036388">
    <property type="entry name" value="WH-like_DNA-bd_sf"/>
</dbReference>
<dbReference type="PANTHER" id="PTHR43133">
    <property type="entry name" value="RNA POLYMERASE ECF-TYPE SIGMA FACTO"/>
    <property type="match status" value="1"/>
</dbReference>
<dbReference type="InterPro" id="IPR013324">
    <property type="entry name" value="RNA_pol_sigma_r3/r4-like"/>
</dbReference>
<dbReference type="InterPro" id="IPR011517">
    <property type="entry name" value="RNA_pol_sigma70_ECF-like"/>
</dbReference>
<dbReference type="Gene3D" id="1.10.10.10">
    <property type="entry name" value="Winged helix-like DNA-binding domain superfamily/Winged helix DNA-binding domain"/>
    <property type="match status" value="1"/>
</dbReference>
<dbReference type="Pfam" id="PF07638">
    <property type="entry name" value="Sigma70_ECF"/>
    <property type="match status" value="1"/>
</dbReference>
<dbReference type="EMBL" id="CP036434">
    <property type="protein sequence ID" value="QDV08384.1"/>
    <property type="molecule type" value="Genomic_DNA"/>
</dbReference>
<reference evidence="5 6" key="1">
    <citation type="submission" date="2019-02" db="EMBL/GenBank/DDBJ databases">
        <title>Deep-cultivation of Planctomycetes and their phenomic and genomic characterization uncovers novel biology.</title>
        <authorList>
            <person name="Wiegand S."/>
            <person name="Jogler M."/>
            <person name="Boedeker C."/>
            <person name="Pinto D."/>
            <person name="Vollmers J."/>
            <person name="Rivas-Marin E."/>
            <person name="Kohn T."/>
            <person name="Peeters S.H."/>
            <person name="Heuer A."/>
            <person name="Rast P."/>
            <person name="Oberbeckmann S."/>
            <person name="Bunk B."/>
            <person name="Jeske O."/>
            <person name="Meyerdierks A."/>
            <person name="Storesund J.E."/>
            <person name="Kallscheuer N."/>
            <person name="Luecker S."/>
            <person name="Lage O.M."/>
            <person name="Pohl T."/>
            <person name="Merkel B.J."/>
            <person name="Hornburger P."/>
            <person name="Mueller R.-W."/>
            <person name="Bruemmer F."/>
            <person name="Labrenz M."/>
            <person name="Spormann A.M."/>
            <person name="Op den Camp H."/>
            <person name="Overmann J."/>
            <person name="Amann R."/>
            <person name="Jetten M.S.M."/>
            <person name="Mascher T."/>
            <person name="Medema M.H."/>
            <person name="Devos D.P."/>
            <person name="Kaster A.-K."/>
            <person name="Ovreas L."/>
            <person name="Rohde M."/>
            <person name="Galperin M.Y."/>
            <person name="Jogler C."/>
        </authorList>
    </citation>
    <scope>NUCLEOTIDE SEQUENCE [LARGE SCALE GENOMIC DNA]</scope>
    <source>
        <strain evidence="5 6">Poly30</strain>
    </source>
</reference>
<dbReference type="GO" id="GO:0006352">
    <property type="term" value="P:DNA-templated transcription initiation"/>
    <property type="evidence" value="ECO:0007669"/>
    <property type="project" value="InterPro"/>
</dbReference>
<dbReference type="InterPro" id="IPR053812">
    <property type="entry name" value="HTH_Sigma70_ECF-like"/>
</dbReference>
<accession>A0A518EWC4</accession>